<dbReference type="Proteomes" id="UP000181936">
    <property type="component" value="Chromosome"/>
</dbReference>
<sequence length="222" mass="25743">MKKLVISLFSIILVFVLIFFLNSFSSNGKNNEARKNEVSNASVEASSKAVEEDEAFTREAKQLIAEQFEYFHSLINSDFFYQSRMNMAADSFSDDWVTNQVKEELHTKAVEIDNLLPEELDSSNELSQDLLQVLIRLNQASSSVDSQRNIYHIYKILYEHHVDLNQYEFEEVASNGRENFNPEEEWEEIFPETEEQTVKTEAELQEEIEKGIEHVTPSDEAE</sequence>
<dbReference type="EMBL" id="CP016020">
    <property type="protein sequence ID" value="APH06191.1"/>
    <property type="molecule type" value="Genomic_DNA"/>
</dbReference>
<dbReference type="OrthoDB" id="2888292at2"/>
<dbReference type="AlphaFoldDB" id="A0A1L3MV18"/>
<evidence type="ECO:0000313" key="1">
    <source>
        <dbReference type="EMBL" id="APH06191.1"/>
    </source>
</evidence>
<dbReference type="KEGG" id="bwh:A9C19_16375"/>
<gene>
    <name evidence="1" type="ORF">A9C19_16375</name>
</gene>
<organism evidence="1 2">
    <name type="scientific">Bacillus weihaiensis</name>
    <dbReference type="NCBI Taxonomy" id="1547283"/>
    <lineage>
        <taxon>Bacteria</taxon>
        <taxon>Bacillati</taxon>
        <taxon>Bacillota</taxon>
        <taxon>Bacilli</taxon>
        <taxon>Bacillales</taxon>
        <taxon>Bacillaceae</taxon>
        <taxon>Bacillus</taxon>
    </lineage>
</organism>
<evidence type="ECO:0000313" key="2">
    <source>
        <dbReference type="Proteomes" id="UP000181936"/>
    </source>
</evidence>
<protein>
    <submittedName>
        <fullName evidence="1">Uncharacterized protein</fullName>
    </submittedName>
</protein>
<dbReference type="RefSeq" id="WP_072580993.1">
    <property type="nucleotide sequence ID" value="NZ_CP016020.1"/>
</dbReference>
<name>A0A1L3MV18_9BACI</name>
<proteinExistence type="predicted"/>
<accession>A0A1L3MV18</accession>
<dbReference type="STRING" id="1547283.A9C19_16375"/>
<reference evidence="1 2" key="1">
    <citation type="journal article" date="2016" name="Sci. Rep.">
        <title>Complete genome sequence and transcriptomic analysis of a novel marine strain Bacillus weihaiensis reveals the mechanism of brown algae degradation.</title>
        <authorList>
            <person name="Zhu Y."/>
            <person name="Chen P."/>
            <person name="Bao Y."/>
            <person name="Men Y."/>
            <person name="Zeng Y."/>
            <person name="Yang J."/>
            <person name="Sun J."/>
            <person name="Sun Y."/>
        </authorList>
    </citation>
    <scope>NUCLEOTIDE SEQUENCE [LARGE SCALE GENOMIC DNA]</scope>
    <source>
        <strain evidence="1 2">Alg07</strain>
    </source>
</reference>
<keyword evidence="2" id="KW-1185">Reference proteome</keyword>